<proteinExistence type="predicted"/>
<organism evidence="1 2">
    <name type="scientific">Eumeta variegata</name>
    <name type="common">Bagworm moth</name>
    <name type="synonym">Eumeta japonica</name>
    <dbReference type="NCBI Taxonomy" id="151549"/>
    <lineage>
        <taxon>Eukaryota</taxon>
        <taxon>Metazoa</taxon>
        <taxon>Ecdysozoa</taxon>
        <taxon>Arthropoda</taxon>
        <taxon>Hexapoda</taxon>
        <taxon>Insecta</taxon>
        <taxon>Pterygota</taxon>
        <taxon>Neoptera</taxon>
        <taxon>Endopterygota</taxon>
        <taxon>Lepidoptera</taxon>
        <taxon>Glossata</taxon>
        <taxon>Ditrysia</taxon>
        <taxon>Tineoidea</taxon>
        <taxon>Psychidae</taxon>
        <taxon>Oiketicinae</taxon>
        <taxon>Eumeta</taxon>
    </lineage>
</organism>
<comment type="caution">
    <text evidence="1">The sequence shown here is derived from an EMBL/GenBank/DDBJ whole genome shotgun (WGS) entry which is preliminary data.</text>
</comment>
<protein>
    <submittedName>
        <fullName evidence="1">Uncharacterized protein</fullName>
    </submittedName>
</protein>
<evidence type="ECO:0000313" key="1">
    <source>
        <dbReference type="EMBL" id="GBP91348.1"/>
    </source>
</evidence>
<dbReference type="AlphaFoldDB" id="A0A4C1ZUH9"/>
<evidence type="ECO:0000313" key="2">
    <source>
        <dbReference type="Proteomes" id="UP000299102"/>
    </source>
</evidence>
<accession>A0A4C1ZUH9</accession>
<dbReference type="EMBL" id="BGZK01002162">
    <property type="protein sequence ID" value="GBP91348.1"/>
    <property type="molecule type" value="Genomic_DNA"/>
</dbReference>
<dbReference type="Proteomes" id="UP000299102">
    <property type="component" value="Unassembled WGS sequence"/>
</dbReference>
<sequence length="93" mass="10163">MVRGSLGPPAIPPLYPVERAASCSLPPTHAPRVDITPQESRYEPMGCSPSKYNDITPILHFPSFITAAVMFSSILDIVDTILFLDPILDVKLL</sequence>
<name>A0A4C1ZUH9_EUMVA</name>
<gene>
    <name evidence="1" type="ORF">EVAR_59549_1</name>
</gene>
<reference evidence="1 2" key="1">
    <citation type="journal article" date="2019" name="Commun. Biol.">
        <title>The bagworm genome reveals a unique fibroin gene that provides high tensile strength.</title>
        <authorList>
            <person name="Kono N."/>
            <person name="Nakamura H."/>
            <person name="Ohtoshi R."/>
            <person name="Tomita M."/>
            <person name="Numata K."/>
            <person name="Arakawa K."/>
        </authorList>
    </citation>
    <scope>NUCLEOTIDE SEQUENCE [LARGE SCALE GENOMIC DNA]</scope>
</reference>
<keyword evidence="2" id="KW-1185">Reference proteome</keyword>